<dbReference type="Proteomes" id="UP000324800">
    <property type="component" value="Unassembled WGS sequence"/>
</dbReference>
<evidence type="ECO:0000313" key="2">
    <source>
        <dbReference type="Proteomes" id="UP000324800"/>
    </source>
</evidence>
<gene>
    <name evidence="1" type="ORF">EZS28_032817</name>
</gene>
<organism evidence="1 2">
    <name type="scientific">Streblomastix strix</name>
    <dbReference type="NCBI Taxonomy" id="222440"/>
    <lineage>
        <taxon>Eukaryota</taxon>
        <taxon>Metamonada</taxon>
        <taxon>Preaxostyla</taxon>
        <taxon>Oxymonadida</taxon>
        <taxon>Streblomastigidae</taxon>
        <taxon>Streblomastix</taxon>
    </lineage>
</organism>
<sequence>MEYQEQQHHHLILLDVLNINERIEPILPPFLMYYVNADHGTDESTIDEPFHAEDVPLIEPREFLVMGWSAIETSRIEKNV</sequence>
<proteinExistence type="predicted"/>
<name>A0A5J4UNU8_9EUKA</name>
<dbReference type="AlphaFoldDB" id="A0A5J4UNU8"/>
<accession>A0A5J4UNU8</accession>
<comment type="caution">
    <text evidence="1">The sequence shown here is derived from an EMBL/GenBank/DDBJ whole genome shotgun (WGS) entry which is preliminary data.</text>
</comment>
<reference evidence="1 2" key="1">
    <citation type="submission" date="2019-03" db="EMBL/GenBank/DDBJ databases">
        <title>Single cell metagenomics reveals metabolic interactions within the superorganism composed of flagellate Streblomastix strix and complex community of Bacteroidetes bacteria on its surface.</title>
        <authorList>
            <person name="Treitli S.C."/>
            <person name="Kolisko M."/>
            <person name="Husnik F."/>
            <person name="Keeling P."/>
            <person name="Hampl V."/>
        </authorList>
    </citation>
    <scope>NUCLEOTIDE SEQUENCE [LARGE SCALE GENOMIC DNA]</scope>
    <source>
        <strain evidence="1">ST1C</strain>
    </source>
</reference>
<protein>
    <submittedName>
        <fullName evidence="1">Uncharacterized protein</fullName>
    </submittedName>
</protein>
<dbReference type="EMBL" id="SNRW01014265">
    <property type="protein sequence ID" value="KAA6371660.1"/>
    <property type="molecule type" value="Genomic_DNA"/>
</dbReference>
<evidence type="ECO:0000313" key="1">
    <source>
        <dbReference type="EMBL" id="KAA6371660.1"/>
    </source>
</evidence>